<evidence type="ECO:0000313" key="4">
    <source>
        <dbReference type="EMBL" id="AJA06764.1"/>
    </source>
</evidence>
<comment type="similarity">
    <text evidence="1">Belongs to the short-chain dehydrogenases/reductases (SDR) family.</text>
</comment>
<dbReference type="InterPro" id="IPR002347">
    <property type="entry name" value="SDR_fam"/>
</dbReference>
<dbReference type="InterPro" id="IPR036291">
    <property type="entry name" value="NAD(P)-bd_dom_sf"/>
</dbReference>
<reference evidence="4 5" key="1">
    <citation type="journal article" date="2015" name="Proc. Natl. Acad. Sci. U.S.A.">
        <title>Cultivation of a human-associated TM7 phylotype reveals a reduced genome and epibiotic parasitic lifestyle.</title>
        <authorList>
            <person name="He X."/>
            <person name="McLean J.S."/>
            <person name="Edlund A."/>
            <person name="Yooseph S."/>
            <person name="Hall A.P."/>
            <person name="Liu S.Y."/>
            <person name="Dorrestein P.C."/>
            <person name="Esquenazi E."/>
            <person name="Hunter R.C."/>
            <person name="Cheng G."/>
            <person name="Nelson K.E."/>
            <person name="Lux R."/>
            <person name="Shi W."/>
        </authorList>
    </citation>
    <scope>NUCLEOTIDE SEQUENCE [LARGE SCALE GENOMIC DNA]</scope>
    <source>
        <strain evidence="4 5">TM7x</strain>
    </source>
</reference>
<dbReference type="PANTHER" id="PTHR43391">
    <property type="entry name" value="RETINOL DEHYDROGENASE-RELATED"/>
    <property type="match status" value="1"/>
</dbReference>
<keyword evidence="5" id="KW-1185">Reference proteome</keyword>
<evidence type="ECO:0000256" key="1">
    <source>
        <dbReference type="ARBA" id="ARBA00006484"/>
    </source>
</evidence>
<proteinExistence type="inferred from homology"/>
<protein>
    <recommendedName>
        <fullName evidence="6">Short-chain dehydrogenase</fullName>
    </recommendedName>
</protein>
<accession>A0A6S4GU41</accession>
<dbReference type="RefSeq" id="WP_039327102.1">
    <property type="nucleotide sequence ID" value="NZ_CP007496.1"/>
</dbReference>
<name>A0A6S4GU41_9BACT</name>
<evidence type="ECO:0000256" key="3">
    <source>
        <dbReference type="ARBA" id="ARBA00023002"/>
    </source>
</evidence>
<dbReference type="PANTHER" id="PTHR43391:SF14">
    <property type="entry name" value="DEHYDROGENASE_REDUCTASE SDR FAMILY PROTEIN 7-LIKE"/>
    <property type="match status" value="1"/>
</dbReference>
<dbReference type="Gene3D" id="3.40.50.720">
    <property type="entry name" value="NAD(P)-binding Rossmann-like Domain"/>
    <property type="match status" value="1"/>
</dbReference>
<dbReference type="EMBL" id="CP007496">
    <property type="protein sequence ID" value="AJA06764.1"/>
    <property type="molecule type" value="Genomic_DNA"/>
</dbReference>
<dbReference type="PRINTS" id="PR00081">
    <property type="entry name" value="GDHRDH"/>
</dbReference>
<keyword evidence="2" id="KW-0521">NADP</keyword>
<dbReference type="AlphaFoldDB" id="A0A6S4GU41"/>
<evidence type="ECO:0000256" key="2">
    <source>
        <dbReference type="ARBA" id="ARBA00022857"/>
    </source>
</evidence>
<dbReference type="KEGG" id="sox:TM7x_01150"/>
<dbReference type="GO" id="GO:0016491">
    <property type="term" value="F:oxidoreductase activity"/>
    <property type="evidence" value="ECO:0007669"/>
    <property type="project" value="UniProtKB-KW"/>
</dbReference>
<evidence type="ECO:0000313" key="5">
    <source>
        <dbReference type="Proteomes" id="UP000030902"/>
    </source>
</evidence>
<dbReference type="Pfam" id="PF00106">
    <property type="entry name" value="adh_short"/>
    <property type="match status" value="1"/>
</dbReference>
<gene>
    <name evidence="4" type="ORF">TM7x_01150</name>
</gene>
<sequence length="222" mass="24678">MHIILGGTSGLGLEMAKQLRKRGERVLVLGKTHDSQKHGEGFPLDVYYADQVEASFSRIEQILNGDDIEQFVWAAGYGWRGNFEDQTDARSMAEVNFSGALPLVQWAWRKMLDQNRKSVLTVIGSTSSIKARSDEAVYVATKHAQAGLARSLGMQADEQKLPVKVALFLPGAMKTPFWNGRDLPTDYVFFNDPAKIATHIINAVNCQQQPFLEWALPKGTLV</sequence>
<dbReference type="Proteomes" id="UP000030902">
    <property type="component" value="Chromosome"/>
</dbReference>
<keyword evidence="3" id="KW-0560">Oxidoreductase</keyword>
<evidence type="ECO:0008006" key="6">
    <source>
        <dbReference type="Google" id="ProtNLM"/>
    </source>
</evidence>
<dbReference type="CDD" id="cd05233">
    <property type="entry name" value="SDR_c"/>
    <property type="match status" value="1"/>
</dbReference>
<organism evidence="4 5">
    <name type="scientific">Candidatus Nanosynbacter lyticus</name>
    <dbReference type="NCBI Taxonomy" id="2093824"/>
    <lineage>
        <taxon>Bacteria</taxon>
        <taxon>Candidatus Saccharimonadota</taxon>
        <taxon>Candidatus Saccharimonadia</taxon>
        <taxon>Candidatus Nanosynbacterales</taxon>
        <taxon>Candidatus Nanosynbacteraceae</taxon>
        <taxon>Candidatus Nanosynbacter</taxon>
    </lineage>
</organism>
<dbReference type="SUPFAM" id="SSF51735">
    <property type="entry name" value="NAD(P)-binding Rossmann-fold domains"/>
    <property type="match status" value="1"/>
</dbReference>